<dbReference type="OrthoDB" id="409928at2759"/>
<dbReference type="GO" id="GO:1990904">
    <property type="term" value="C:ribonucleoprotein complex"/>
    <property type="evidence" value="ECO:0007669"/>
    <property type="project" value="UniProtKB-KW"/>
</dbReference>
<dbReference type="Gene3D" id="3.30.1490.10">
    <property type="match status" value="1"/>
</dbReference>
<dbReference type="FunFam" id="3.30.1370.30:FF:000006">
    <property type="entry name" value="40S ribosomal protein S8"/>
    <property type="match status" value="1"/>
</dbReference>
<keyword evidence="2 4" id="KW-0689">Ribosomal protein</keyword>
<name>A0A2C5XDP1_9PEZI</name>
<dbReference type="Gene3D" id="3.30.1370.30">
    <property type="match status" value="1"/>
</dbReference>
<evidence type="ECO:0000256" key="2">
    <source>
        <dbReference type="ARBA" id="ARBA00022980"/>
    </source>
</evidence>
<evidence type="ECO:0000256" key="1">
    <source>
        <dbReference type="ARBA" id="ARBA00006471"/>
    </source>
</evidence>
<dbReference type="SUPFAM" id="SSF56047">
    <property type="entry name" value="Ribosomal protein S8"/>
    <property type="match status" value="1"/>
</dbReference>
<dbReference type="GO" id="GO:0005840">
    <property type="term" value="C:ribosome"/>
    <property type="evidence" value="ECO:0007669"/>
    <property type="project" value="UniProtKB-KW"/>
</dbReference>
<keyword evidence="5" id="KW-1185">Reference proteome</keyword>
<protein>
    <submittedName>
        <fullName evidence="4">37S ribosomal protein S8, mitochondrial</fullName>
    </submittedName>
</protein>
<gene>
    <name evidence="4" type="primary">MRPS8</name>
    <name evidence="4" type="ORF">CFIMG_003418RA</name>
</gene>
<comment type="similarity">
    <text evidence="1">Belongs to the universal ribosomal protein uS8 family.</text>
</comment>
<reference evidence="4 5" key="2">
    <citation type="journal article" date="2013" name="IMA Fungus">
        <title>IMA Genome-F 1: Ceratocystis fimbriata: Draft nuclear genome sequence for the plant pathogen, Ceratocystis fimbriata.</title>
        <authorList>
            <person name="Wilken P.M."/>
            <person name="Steenkamp E.T."/>
            <person name="Wingfield M.J."/>
            <person name="de Beer Z.W."/>
            <person name="Wingfield B.D."/>
        </authorList>
    </citation>
    <scope>NUCLEOTIDE SEQUENCE [LARGE SCALE GENOMIC DNA]</scope>
    <source>
        <strain evidence="4 5">CBS 114723</strain>
    </source>
</reference>
<accession>A0A2C5XDP1</accession>
<dbReference type="Pfam" id="PF00410">
    <property type="entry name" value="Ribosomal_S8"/>
    <property type="match status" value="1"/>
</dbReference>
<dbReference type="EMBL" id="APWK03000021">
    <property type="protein sequence ID" value="PHH54721.1"/>
    <property type="molecule type" value="Genomic_DNA"/>
</dbReference>
<keyword evidence="3" id="KW-0687">Ribonucleoprotein</keyword>
<reference evidence="4 5" key="1">
    <citation type="journal article" date="2013" name="Fungal Biol.">
        <title>Analysis of microsatellite markers in the genome of the plant pathogen Ceratocystis fimbriata.</title>
        <authorList>
            <person name="Simpson M.C."/>
            <person name="Wilken P.M."/>
            <person name="Coetzee M.P."/>
            <person name="Wingfield M.J."/>
            <person name="Wingfield B.D."/>
        </authorList>
    </citation>
    <scope>NUCLEOTIDE SEQUENCE [LARGE SCALE GENOMIC DNA]</scope>
    <source>
        <strain evidence="4 5">CBS 114723</strain>
    </source>
</reference>
<comment type="caution">
    <text evidence="4">The sequence shown here is derived from an EMBL/GenBank/DDBJ whole genome shotgun (WGS) entry which is preliminary data.</text>
</comment>
<evidence type="ECO:0000256" key="3">
    <source>
        <dbReference type="ARBA" id="ARBA00023274"/>
    </source>
</evidence>
<dbReference type="InterPro" id="IPR000630">
    <property type="entry name" value="Ribosomal_uS8"/>
</dbReference>
<dbReference type="STRING" id="1035309.A0A2C5XDP1"/>
<organism evidence="4 5">
    <name type="scientific">Ceratocystis fimbriata CBS 114723</name>
    <dbReference type="NCBI Taxonomy" id="1035309"/>
    <lineage>
        <taxon>Eukaryota</taxon>
        <taxon>Fungi</taxon>
        <taxon>Dikarya</taxon>
        <taxon>Ascomycota</taxon>
        <taxon>Pezizomycotina</taxon>
        <taxon>Sordariomycetes</taxon>
        <taxon>Hypocreomycetidae</taxon>
        <taxon>Microascales</taxon>
        <taxon>Ceratocystidaceae</taxon>
        <taxon>Ceratocystis</taxon>
    </lineage>
</organism>
<sequence length="161" mass="17856">MGIPSIPRMCSHLQNACRARLTLTSVPNTKYNLNLALALHRHGFISSVTRGSMQPPNPELIGTQPPEPVTHFNVSTRRIWLGLKYWEDKPVMSNLTSMSSSKRWVTASLSELHKLTRGLPTGQIPGLNIGESLFLTTDIGVLESREAIEKRRGGLLLCRVS</sequence>
<dbReference type="Proteomes" id="UP000222788">
    <property type="component" value="Unassembled WGS sequence"/>
</dbReference>
<dbReference type="GO" id="GO:0003735">
    <property type="term" value="F:structural constituent of ribosome"/>
    <property type="evidence" value="ECO:0007669"/>
    <property type="project" value="InterPro"/>
</dbReference>
<dbReference type="InterPro" id="IPR035987">
    <property type="entry name" value="Ribosomal_uS8_sf"/>
</dbReference>
<proteinExistence type="inferred from homology"/>
<dbReference type="AlphaFoldDB" id="A0A2C5XDP1"/>
<dbReference type="GO" id="GO:0006412">
    <property type="term" value="P:translation"/>
    <property type="evidence" value="ECO:0007669"/>
    <property type="project" value="InterPro"/>
</dbReference>
<evidence type="ECO:0000313" key="4">
    <source>
        <dbReference type="EMBL" id="PHH54721.1"/>
    </source>
</evidence>
<evidence type="ECO:0000313" key="5">
    <source>
        <dbReference type="Proteomes" id="UP000222788"/>
    </source>
</evidence>